<dbReference type="Proteomes" id="UP000198597">
    <property type="component" value="Unassembled WGS sequence"/>
</dbReference>
<organism evidence="1 2">
    <name type="scientific">Clostridium gasigenes</name>
    <dbReference type="NCBI Taxonomy" id="94869"/>
    <lineage>
        <taxon>Bacteria</taxon>
        <taxon>Bacillati</taxon>
        <taxon>Bacillota</taxon>
        <taxon>Clostridia</taxon>
        <taxon>Eubacteriales</taxon>
        <taxon>Clostridiaceae</taxon>
        <taxon>Clostridium</taxon>
    </lineage>
</organism>
<keyword evidence="2" id="KW-1185">Reference proteome</keyword>
<gene>
    <name evidence="1" type="ORF">SAMN04488529_106138</name>
</gene>
<protein>
    <submittedName>
        <fullName evidence="1">Uncharacterized protein</fullName>
    </submittedName>
</protein>
<dbReference type="EMBL" id="FNJM01000006">
    <property type="protein sequence ID" value="SDP50528.1"/>
    <property type="molecule type" value="Genomic_DNA"/>
</dbReference>
<dbReference type="STRING" id="94869.SAMN04488529_106138"/>
<reference evidence="1 2" key="1">
    <citation type="submission" date="2016-10" db="EMBL/GenBank/DDBJ databases">
        <authorList>
            <person name="de Groot N.N."/>
        </authorList>
    </citation>
    <scope>NUCLEOTIDE SEQUENCE [LARGE SCALE GENOMIC DNA]</scope>
    <source>
        <strain evidence="1 2">DSM 12272</strain>
    </source>
</reference>
<evidence type="ECO:0000313" key="1">
    <source>
        <dbReference type="EMBL" id="SDP50528.1"/>
    </source>
</evidence>
<sequence>MSTFALKRGYELQLPNSYVGMDREEMEYVDGGGVGRNWWNSTNSVGNAIDCIIYLVPALSAMNTAMKLGRLASVGRSVMVAGIQGALKKAKKDFAIQFAVSAVNVLLTLSGMSVGKAIATALDRVDGSYDTYVFA</sequence>
<dbReference type="RefSeq" id="WP_089969926.1">
    <property type="nucleotide sequence ID" value="NZ_FNJM01000006.1"/>
</dbReference>
<dbReference type="OrthoDB" id="1938846at2"/>
<name>A0A1H0TA87_9CLOT</name>
<proteinExistence type="predicted"/>
<evidence type="ECO:0000313" key="2">
    <source>
        <dbReference type="Proteomes" id="UP000198597"/>
    </source>
</evidence>
<accession>A0A1H0TA87</accession>
<dbReference type="AlphaFoldDB" id="A0A1H0TA87"/>